<gene>
    <name evidence="1" type="ORF">JRO89_XS04G0242500</name>
</gene>
<organism evidence="1 2">
    <name type="scientific">Xanthoceras sorbifolium</name>
    <dbReference type="NCBI Taxonomy" id="99658"/>
    <lineage>
        <taxon>Eukaryota</taxon>
        <taxon>Viridiplantae</taxon>
        <taxon>Streptophyta</taxon>
        <taxon>Embryophyta</taxon>
        <taxon>Tracheophyta</taxon>
        <taxon>Spermatophyta</taxon>
        <taxon>Magnoliopsida</taxon>
        <taxon>eudicotyledons</taxon>
        <taxon>Gunneridae</taxon>
        <taxon>Pentapetalae</taxon>
        <taxon>rosids</taxon>
        <taxon>malvids</taxon>
        <taxon>Sapindales</taxon>
        <taxon>Sapindaceae</taxon>
        <taxon>Xanthoceroideae</taxon>
        <taxon>Xanthoceras</taxon>
    </lineage>
</organism>
<evidence type="ECO:0000313" key="2">
    <source>
        <dbReference type="Proteomes" id="UP000827721"/>
    </source>
</evidence>
<keyword evidence="2" id="KW-1185">Reference proteome</keyword>
<sequence length="73" mass="8568">MEAKFSKMISLNGTNYHIWRNKMKDLLFVTKMHLLVFTNIKPDGKTDEEWDFEHKQIPEGGASLENKSLEERA</sequence>
<reference evidence="1 2" key="1">
    <citation type="submission" date="2021-02" db="EMBL/GenBank/DDBJ databases">
        <title>Plant Genome Project.</title>
        <authorList>
            <person name="Zhang R.-G."/>
        </authorList>
    </citation>
    <scope>NUCLEOTIDE SEQUENCE [LARGE SCALE GENOMIC DNA]</scope>
    <source>
        <tissue evidence="1">Leaves</tissue>
    </source>
</reference>
<dbReference type="Proteomes" id="UP000827721">
    <property type="component" value="Unassembled WGS sequence"/>
</dbReference>
<protein>
    <recommendedName>
        <fullName evidence="3">Retrotransposon Copia-like N-terminal domain-containing protein</fullName>
    </recommendedName>
</protein>
<evidence type="ECO:0008006" key="3">
    <source>
        <dbReference type="Google" id="ProtNLM"/>
    </source>
</evidence>
<accession>A0ABQ8I7B9</accession>
<dbReference type="EMBL" id="JAFEMO010000004">
    <property type="protein sequence ID" value="KAH7572354.1"/>
    <property type="molecule type" value="Genomic_DNA"/>
</dbReference>
<proteinExistence type="predicted"/>
<evidence type="ECO:0000313" key="1">
    <source>
        <dbReference type="EMBL" id="KAH7572354.1"/>
    </source>
</evidence>
<comment type="caution">
    <text evidence="1">The sequence shown here is derived from an EMBL/GenBank/DDBJ whole genome shotgun (WGS) entry which is preliminary data.</text>
</comment>
<name>A0ABQ8I7B9_9ROSI</name>